<gene>
    <name evidence="2" type="ORF">S01H1_63636</name>
</gene>
<feature type="region of interest" description="Disordered" evidence="1">
    <location>
        <begin position="70"/>
        <end position="93"/>
    </location>
</feature>
<reference evidence="2" key="1">
    <citation type="journal article" date="2014" name="Front. Microbiol.">
        <title>High frequency of phylogenetically diverse reductive dehalogenase-homologous genes in deep subseafloor sedimentary metagenomes.</title>
        <authorList>
            <person name="Kawai M."/>
            <person name="Futagami T."/>
            <person name="Toyoda A."/>
            <person name="Takaki Y."/>
            <person name="Nishi S."/>
            <person name="Hori S."/>
            <person name="Arai W."/>
            <person name="Tsubouchi T."/>
            <person name="Morono Y."/>
            <person name="Uchiyama I."/>
            <person name="Ito T."/>
            <person name="Fujiyama A."/>
            <person name="Inagaki F."/>
            <person name="Takami H."/>
        </authorList>
    </citation>
    <scope>NUCLEOTIDE SEQUENCE</scope>
    <source>
        <strain evidence="2">Expedition CK06-06</strain>
    </source>
</reference>
<dbReference type="AlphaFoldDB" id="X0XPC0"/>
<protein>
    <submittedName>
        <fullName evidence="2">Uncharacterized protein</fullName>
    </submittedName>
</protein>
<dbReference type="EMBL" id="BARS01041896">
    <property type="protein sequence ID" value="GAG37187.1"/>
    <property type="molecule type" value="Genomic_DNA"/>
</dbReference>
<evidence type="ECO:0000256" key="1">
    <source>
        <dbReference type="SAM" id="MobiDB-lite"/>
    </source>
</evidence>
<feature type="non-terminal residue" evidence="2">
    <location>
        <position position="1"/>
    </location>
</feature>
<feature type="region of interest" description="Disordered" evidence="1">
    <location>
        <begin position="23"/>
        <end position="54"/>
    </location>
</feature>
<name>X0XPC0_9ZZZZ</name>
<sequence>HSQNREMDRMRFQAAIHGIDLDKETGVKKGSQQVPPTVKVKPMDGLKFGDPDSYKHLSQEKREELTQEMMGKHKAWNAAQKPMGGKKGREFPQ</sequence>
<accession>X0XPC0</accession>
<feature type="compositionally biased region" description="Basic and acidic residues" evidence="1">
    <location>
        <begin position="41"/>
        <end position="54"/>
    </location>
</feature>
<proteinExistence type="predicted"/>
<comment type="caution">
    <text evidence="2">The sequence shown here is derived from an EMBL/GenBank/DDBJ whole genome shotgun (WGS) entry which is preliminary data.</text>
</comment>
<evidence type="ECO:0000313" key="2">
    <source>
        <dbReference type="EMBL" id="GAG37187.1"/>
    </source>
</evidence>
<organism evidence="2">
    <name type="scientific">marine sediment metagenome</name>
    <dbReference type="NCBI Taxonomy" id="412755"/>
    <lineage>
        <taxon>unclassified sequences</taxon>
        <taxon>metagenomes</taxon>
        <taxon>ecological metagenomes</taxon>
    </lineage>
</organism>